<name>A0A8J4HB72_9PROT</name>
<comment type="cofactor">
    <cofactor evidence="1">
        <name>Zn(2+)</name>
        <dbReference type="ChEBI" id="CHEBI:29105"/>
    </cofactor>
</comment>
<dbReference type="Pfam" id="PF13662">
    <property type="entry name" value="Toprim_4"/>
    <property type="match status" value="1"/>
</dbReference>
<dbReference type="InterPro" id="IPR013264">
    <property type="entry name" value="DNAG_N"/>
</dbReference>
<keyword evidence="2 13" id="KW-0240">DNA-directed RNA polymerase</keyword>
<accession>A0A8J4HB72</accession>
<evidence type="ECO:0000256" key="10">
    <source>
        <dbReference type="ARBA" id="ARBA00022842"/>
    </source>
</evidence>
<dbReference type="Gene3D" id="3.90.980.10">
    <property type="entry name" value="DNA primase, catalytic core, N-terminal domain"/>
    <property type="match status" value="1"/>
</dbReference>
<comment type="subunit">
    <text evidence="13">Monomer. Interacts with DnaB.</text>
</comment>
<evidence type="ECO:0000259" key="15">
    <source>
        <dbReference type="PROSITE" id="PS50880"/>
    </source>
</evidence>
<keyword evidence="4 13" id="KW-0808">Transferase</keyword>
<dbReference type="Gene3D" id="3.90.580.10">
    <property type="entry name" value="Zinc finger, CHC2-type domain"/>
    <property type="match status" value="1"/>
</dbReference>
<dbReference type="PANTHER" id="PTHR30313">
    <property type="entry name" value="DNA PRIMASE"/>
    <property type="match status" value="1"/>
</dbReference>
<feature type="domain" description="Toprim" evidence="15">
    <location>
        <begin position="253"/>
        <end position="335"/>
    </location>
</feature>
<reference evidence="16" key="1">
    <citation type="journal article" date="2020" name="mSystems">
        <title>Genome- and Community-Level Interaction Insights into Carbon Utilization and Element Cycling Functions of Hydrothermarchaeota in Hydrothermal Sediment.</title>
        <authorList>
            <person name="Zhou Z."/>
            <person name="Liu Y."/>
            <person name="Xu W."/>
            <person name="Pan J."/>
            <person name="Luo Z.H."/>
            <person name="Li M."/>
        </authorList>
    </citation>
    <scope>NUCLEOTIDE SEQUENCE</scope>
    <source>
        <strain evidence="16">SpSt-997</strain>
    </source>
</reference>
<keyword evidence="7" id="KW-0479">Metal-binding</keyword>
<keyword evidence="5 13" id="KW-0548">Nucleotidyltransferase</keyword>
<dbReference type="SUPFAM" id="SSF57783">
    <property type="entry name" value="Zinc beta-ribbon"/>
    <property type="match status" value="1"/>
</dbReference>
<keyword evidence="8" id="KW-0863">Zinc-finger</keyword>
<dbReference type="SUPFAM" id="SSF56731">
    <property type="entry name" value="DNA primase core"/>
    <property type="match status" value="1"/>
</dbReference>
<keyword evidence="3 13" id="KW-0639">Primosome</keyword>
<dbReference type="InterPro" id="IPR002694">
    <property type="entry name" value="Znf_CHC2"/>
</dbReference>
<evidence type="ECO:0000256" key="9">
    <source>
        <dbReference type="ARBA" id="ARBA00022833"/>
    </source>
</evidence>
<feature type="region of interest" description="Disordered" evidence="14">
    <location>
        <begin position="529"/>
        <end position="549"/>
    </location>
</feature>
<keyword evidence="10" id="KW-0460">Magnesium</keyword>
<dbReference type="SMART" id="SM00400">
    <property type="entry name" value="ZnF_CHCC"/>
    <property type="match status" value="1"/>
</dbReference>
<dbReference type="HAMAP" id="MF_00974">
    <property type="entry name" value="DNA_primase_DnaG"/>
    <property type="match status" value="1"/>
</dbReference>
<evidence type="ECO:0000256" key="8">
    <source>
        <dbReference type="ARBA" id="ARBA00022771"/>
    </source>
</evidence>
<gene>
    <name evidence="13" type="primary">dnaG</name>
    <name evidence="16" type="ORF">ENY07_07600</name>
</gene>
<dbReference type="PANTHER" id="PTHR30313:SF2">
    <property type="entry name" value="DNA PRIMASE"/>
    <property type="match status" value="1"/>
</dbReference>
<dbReference type="Pfam" id="PF01807">
    <property type="entry name" value="Zn_ribbon_DnaG"/>
    <property type="match status" value="1"/>
</dbReference>
<organism evidence="16">
    <name type="scientific">Acidicaldus sp</name>
    <dbReference type="NCBI Taxonomy" id="1872105"/>
    <lineage>
        <taxon>Bacteria</taxon>
        <taxon>Pseudomonadati</taxon>
        <taxon>Pseudomonadota</taxon>
        <taxon>Alphaproteobacteria</taxon>
        <taxon>Acetobacterales</taxon>
        <taxon>Acetobacteraceae</taxon>
        <taxon>Acidicaldus</taxon>
    </lineage>
</organism>
<dbReference type="InterPro" id="IPR034151">
    <property type="entry name" value="TOPRIM_DnaG_bac"/>
</dbReference>
<dbReference type="PROSITE" id="PS50880">
    <property type="entry name" value="TOPRIM"/>
    <property type="match status" value="1"/>
</dbReference>
<keyword evidence="12 13" id="KW-0804">Transcription</keyword>
<evidence type="ECO:0000313" key="16">
    <source>
        <dbReference type="EMBL" id="HGC43068.1"/>
    </source>
</evidence>
<dbReference type="AlphaFoldDB" id="A0A8J4HB72"/>
<evidence type="ECO:0000256" key="6">
    <source>
        <dbReference type="ARBA" id="ARBA00022705"/>
    </source>
</evidence>
<dbReference type="CDD" id="cd03364">
    <property type="entry name" value="TOPRIM_DnaG_primases"/>
    <property type="match status" value="1"/>
</dbReference>
<dbReference type="NCBIfam" id="TIGR01391">
    <property type="entry name" value="dnaG"/>
    <property type="match status" value="1"/>
</dbReference>
<dbReference type="Pfam" id="PF08275">
    <property type="entry name" value="DNAG_N"/>
    <property type="match status" value="1"/>
</dbReference>
<dbReference type="FunFam" id="3.40.1360.10:FF:000002">
    <property type="entry name" value="DNA primase"/>
    <property type="match status" value="1"/>
</dbReference>
<evidence type="ECO:0000256" key="1">
    <source>
        <dbReference type="ARBA" id="ARBA00001947"/>
    </source>
</evidence>
<dbReference type="InterPro" id="IPR030846">
    <property type="entry name" value="DnaG_bac"/>
</dbReference>
<dbReference type="InterPro" id="IPR006171">
    <property type="entry name" value="TOPRIM_dom"/>
</dbReference>
<evidence type="ECO:0000256" key="7">
    <source>
        <dbReference type="ARBA" id="ARBA00022723"/>
    </source>
</evidence>
<comment type="function">
    <text evidence="13">RNA polymerase that catalyzes the synthesis of short RNA molecules used as primers for DNA polymerase during DNA replication.</text>
</comment>
<evidence type="ECO:0000256" key="3">
    <source>
        <dbReference type="ARBA" id="ARBA00022515"/>
    </source>
</evidence>
<evidence type="ECO:0000256" key="11">
    <source>
        <dbReference type="ARBA" id="ARBA00023125"/>
    </source>
</evidence>
<comment type="catalytic activity">
    <reaction evidence="13">
        <text>ssDNA + n NTP = ssDNA/pppN(pN)n-1 hybrid + (n-1) diphosphate.</text>
        <dbReference type="EC" id="2.7.7.101"/>
    </reaction>
</comment>
<proteinExistence type="inferred from homology"/>
<comment type="caution">
    <text evidence="16">The sequence shown here is derived from an EMBL/GenBank/DDBJ whole genome shotgun (WGS) entry which is preliminary data.</text>
</comment>
<sequence length="549" mass="58825">MALAPAFLEELRARTPLPALIGRRVRLARSGRQWKGCCPFHGEKTPSFYVYDDHYHCFGCGAHGDAIAYVMQAEGMGFMEAVQSLAAEAGLEVPKPSPEAQAAERARLDVAAILERAAAVFQRRLALPEGAAARAYLASRGVHQASLERFGLGFAPPRGALVTELTREGVTSEAMQAAGLLRAREEGGEMREFFAGRLMFPIRDRRGQVISFGGRVLGEGQPKYLNGPETALFAKRRTLYNIDLARAALREGAQAIVVEGYLDVISLDQAGLAGAMAPLGTALSEEQLETLWQLAPEPVLCFDGDAAGRRAALRAIRTALPLIAPDRSLRIAPLPAGEDPDSLVRASGAAGFESAVLARAVPLDAALYALLQSEFSTVTPEGRSAFLKALMLAAGSISDPTLASEYRRALKDRFYGGRDKTRARARAAPAASPIRARPLRGEAERVRILLATLLGHPRLAPEVEEDLATLDLPPDLAALAGAAIAWSHAAAENQRENPPRALDSEALITHLRATGYEAAVERVLARKPGPLPRFVSPETPPEEVAAGWL</sequence>
<keyword evidence="9" id="KW-0862">Zinc</keyword>
<dbReference type="GO" id="GO:0000428">
    <property type="term" value="C:DNA-directed RNA polymerase complex"/>
    <property type="evidence" value="ECO:0007669"/>
    <property type="project" value="UniProtKB-KW"/>
</dbReference>
<dbReference type="SMART" id="SM00493">
    <property type="entry name" value="TOPRIM"/>
    <property type="match status" value="1"/>
</dbReference>
<comment type="caution">
    <text evidence="13">Lacks conserved residue(s) required for the propagation of feature annotation.</text>
</comment>
<dbReference type="GO" id="GO:0008270">
    <property type="term" value="F:zinc ion binding"/>
    <property type="evidence" value="ECO:0007669"/>
    <property type="project" value="UniProtKB-KW"/>
</dbReference>
<evidence type="ECO:0000256" key="13">
    <source>
        <dbReference type="HAMAP-Rule" id="MF_00974"/>
    </source>
</evidence>
<dbReference type="GO" id="GO:1990077">
    <property type="term" value="C:primosome complex"/>
    <property type="evidence" value="ECO:0007669"/>
    <property type="project" value="UniProtKB-KW"/>
</dbReference>
<evidence type="ECO:0000256" key="5">
    <source>
        <dbReference type="ARBA" id="ARBA00022695"/>
    </source>
</evidence>
<comment type="similarity">
    <text evidence="13">Belongs to the DnaG primase family.</text>
</comment>
<protein>
    <recommendedName>
        <fullName evidence="13">DNA primase</fullName>
        <ecNumber evidence="13">2.7.7.101</ecNumber>
    </recommendedName>
</protein>
<dbReference type="Gene3D" id="3.40.1360.10">
    <property type="match status" value="1"/>
</dbReference>
<dbReference type="GO" id="GO:0005737">
    <property type="term" value="C:cytoplasm"/>
    <property type="evidence" value="ECO:0007669"/>
    <property type="project" value="TreeGrafter"/>
</dbReference>
<dbReference type="GO" id="GO:0003899">
    <property type="term" value="F:DNA-directed RNA polymerase activity"/>
    <property type="evidence" value="ECO:0007669"/>
    <property type="project" value="UniProtKB-UniRule"/>
</dbReference>
<dbReference type="FunFam" id="3.90.580.10:FF:000001">
    <property type="entry name" value="DNA primase"/>
    <property type="match status" value="1"/>
</dbReference>
<dbReference type="GO" id="GO:0006269">
    <property type="term" value="P:DNA replication, synthesis of primer"/>
    <property type="evidence" value="ECO:0007669"/>
    <property type="project" value="UniProtKB-UniRule"/>
</dbReference>
<evidence type="ECO:0000256" key="4">
    <source>
        <dbReference type="ARBA" id="ARBA00022679"/>
    </source>
</evidence>
<dbReference type="InterPro" id="IPR037068">
    <property type="entry name" value="DNA_primase_core_N_sf"/>
</dbReference>
<dbReference type="GO" id="GO:0003677">
    <property type="term" value="F:DNA binding"/>
    <property type="evidence" value="ECO:0007669"/>
    <property type="project" value="UniProtKB-KW"/>
</dbReference>
<keyword evidence="6 13" id="KW-0235">DNA replication</keyword>
<evidence type="ECO:0000256" key="12">
    <source>
        <dbReference type="ARBA" id="ARBA00023163"/>
    </source>
</evidence>
<dbReference type="EMBL" id="DTQM01000150">
    <property type="protein sequence ID" value="HGC43068.1"/>
    <property type="molecule type" value="Genomic_DNA"/>
</dbReference>
<dbReference type="InterPro" id="IPR036977">
    <property type="entry name" value="DNA_primase_Znf_CHC2"/>
</dbReference>
<evidence type="ECO:0000256" key="14">
    <source>
        <dbReference type="SAM" id="MobiDB-lite"/>
    </source>
</evidence>
<dbReference type="InterPro" id="IPR006295">
    <property type="entry name" value="DNA_primase_DnaG"/>
</dbReference>
<evidence type="ECO:0000256" key="2">
    <source>
        <dbReference type="ARBA" id="ARBA00022478"/>
    </source>
</evidence>
<dbReference type="InterPro" id="IPR050219">
    <property type="entry name" value="DnaG_primase"/>
</dbReference>
<dbReference type="EC" id="2.7.7.101" evidence="13"/>
<keyword evidence="11 13" id="KW-0238">DNA-binding</keyword>